<dbReference type="SUPFAM" id="SSF51735">
    <property type="entry name" value="NAD(P)-binding Rossmann-fold domains"/>
    <property type="match status" value="1"/>
</dbReference>
<dbReference type="CDD" id="cd11616">
    <property type="entry name" value="SAF_DH_OX_like"/>
    <property type="match status" value="1"/>
</dbReference>
<dbReference type="AlphaFoldDB" id="A0AAN6E090"/>
<evidence type="ECO:0000313" key="2">
    <source>
        <dbReference type="EMBL" id="KAI1615899.1"/>
    </source>
</evidence>
<dbReference type="Pfam" id="PF21135">
    <property type="entry name" value="DRL_cat"/>
    <property type="match status" value="1"/>
</dbReference>
<keyword evidence="3" id="KW-1185">Reference proteome</keyword>
<gene>
    <name evidence="2" type="ORF">EDD36DRAFT_473582</name>
</gene>
<accession>A0AAN6E090</accession>
<evidence type="ECO:0000259" key="1">
    <source>
        <dbReference type="SMART" id="SM00858"/>
    </source>
</evidence>
<sequence length="455" mass="49152">MTNLSSKLAQLEDDGKPIQIAIIGAGKFRSMFSSQSHRTAGMRIAAIADLSPERALAALERTGYPEERYDATLTKSIKEGIECGQTIITKDASAMIASPGIDVVLEMTGNPVAGVKHALLCCEHKKHIVMINVEAGVLAGPLLTRKAKEAGIKYSMAYGDQPALIAELVDWARTAGLISLFDTGYCLGLLRVYKRTTCTGDFNPQMFNSFLDGTKSALEMAAVANGCGLKPPNHGLRFPPCGAHDLPEVLKPRSDGGQLERKGTVEVVSCLELDGRPVFNDLRWGVYVIIEADQKQHLASIKKTASSTSIMCRGEPTGQKKMWAADVVATAERDLKAGEMLDGEGGFTVYGKLMTSADSLAIEGLPIGLAHGFVLNTDLKKDQRLSWADVEFDATSSAVGFRREMETKFRKEMDPSSCANGHAKSENLRNFLQSVHTTKCIHGLLPSTTNHHLTG</sequence>
<dbReference type="Gene3D" id="3.40.50.720">
    <property type="entry name" value="NAD(P)-binding Rossmann-like Domain"/>
    <property type="match status" value="1"/>
</dbReference>
<dbReference type="PANTHER" id="PTHR37850:SF3">
    <property type="entry name" value="BLR7815 PROTEIN"/>
    <property type="match status" value="1"/>
</dbReference>
<dbReference type="EMBL" id="MU404352">
    <property type="protein sequence ID" value="KAI1615899.1"/>
    <property type="molecule type" value="Genomic_DNA"/>
</dbReference>
<name>A0AAN6E090_9EURO</name>
<protein>
    <submittedName>
        <fullName evidence="2">SAF domain-containing protein</fullName>
    </submittedName>
</protein>
<dbReference type="SMART" id="SM00858">
    <property type="entry name" value="SAF"/>
    <property type="match status" value="1"/>
</dbReference>
<dbReference type="Pfam" id="PF08666">
    <property type="entry name" value="SAF"/>
    <property type="match status" value="1"/>
</dbReference>
<organism evidence="2 3">
    <name type="scientific">Exophiala viscosa</name>
    <dbReference type="NCBI Taxonomy" id="2486360"/>
    <lineage>
        <taxon>Eukaryota</taxon>
        <taxon>Fungi</taxon>
        <taxon>Dikarya</taxon>
        <taxon>Ascomycota</taxon>
        <taxon>Pezizomycotina</taxon>
        <taxon>Eurotiomycetes</taxon>
        <taxon>Chaetothyriomycetidae</taxon>
        <taxon>Chaetothyriales</taxon>
        <taxon>Herpotrichiellaceae</taxon>
        <taxon>Exophiala</taxon>
    </lineage>
</organism>
<dbReference type="Proteomes" id="UP001203852">
    <property type="component" value="Unassembled WGS sequence"/>
</dbReference>
<proteinExistence type="predicted"/>
<reference evidence="2" key="1">
    <citation type="journal article" date="2022" name="bioRxiv">
        <title>Deciphering the potential niche of two novel black yeast fungi from a biological soil crust based on their genomes, phenotypes, and melanin regulation.</title>
        <authorList>
            <consortium name="DOE Joint Genome Institute"/>
            <person name="Carr E.C."/>
            <person name="Barton Q."/>
            <person name="Grambo S."/>
            <person name="Sullivan M."/>
            <person name="Renfro C.M."/>
            <person name="Kuo A."/>
            <person name="Pangilinan J."/>
            <person name="Lipzen A."/>
            <person name="Keymanesh K."/>
            <person name="Savage E."/>
            <person name="Barry K."/>
            <person name="Grigoriev I.V."/>
            <person name="Riekhof W.R."/>
            <person name="Harris S.S."/>
        </authorList>
    </citation>
    <scope>NUCLEOTIDE SEQUENCE</scope>
    <source>
        <strain evidence="2">JF 03-4F</strain>
    </source>
</reference>
<dbReference type="InterPro" id="IPR036291">
    <property type="entry name" value="NAD(P)-bd_dom_sf"/>
</dbReference>
<dbReference type="InterPro" id="IPR013974">
    <property type="entry name" value="SAF"/>
</dbReference>
<feature type="domain" description="SAF" evidence="1">
    <location>
        <begin position="326"/>
        <end position="391"/>
    </location>
</feature>
<dbReference type="InterPro" id="IPR048423">
    <property type="entry name" value="DRL_cat"/>
</dbReference>
<evidence type="ECO:0000313" key="3">
    <source>
        <dbReference type="Proteomes" id="UP001203852"/>
    </source>
</evidence>
<dbReference type="PANTHER" id="PTHR37850">
    <property type="entry name" value="STRU PROTEIN"/>
    <property type="match status" value="1"/>
</dbReference>
<comment type="caution">
    <text evidence="2">The sequence shown here is derived from an EMBL/GenBank/DDBJ whole genome shotgun (WGS) entry which is preliminary data.</text>
</comment>